<protein>
    <submittedName>
        <fullName evidence="1">Uncharacterized protein</fullName>
    </submittedName>
</protein>
<keyword evidence="2" id="KW-1185">Reference proteome</keyword>
<accession>A0A835Q4J8</accession>
<dbReference type="AlphaFoldDB" id="A0A835Q4J8"/>
<evidence type="ECO:0000313" key="1">
    <source>
        <dbReference type="EMBL" id="KAG0461292.1"/>
    </source>
</evidence>
<dbReference type="OrthoDB" id="5581181at2759"/>
<name>A0A835Q4J8_VANPL</name>
<proteinExistence type="predicted"/>
<dbReference type="Proteomes" id="UP000636800">
    <property type="component" value="Chromosome 11"/>
</dbReference>
<evidence type="ECO:0000313" key="2">
    <source>
        <dbReference type="Proteomes" id="UP000636800"/>
    </source>
</evidence>
<comment type="caution">
    <text evidence="1">The sequence shown here is derived from an EMBL/GenBank/DDBJ whole genome shotgun (WGS) entry which is preliminary data.</text>
</comment>
<sequence>MDATQVMHYFARSSRDFVLVRRPSELCHLQSGSLDLASAFTTSTSRLGSPVALANGKGDDTKACFLQKYSRRYSEFIEDPALHRRCLALD</sequence>
<reference evidence="1 2" key="1">
    <citation type="journal article" date="2020" name="Nat. Food">
        <title>A phased Vanilla planifolia genome enables genetic improvement of flavour and production.</title>
        <authorList>
            <person name="Hasing T."/>
            <person name="Tang H."/>
            <person name="Brym M."/>
            <person name="Khazi F."/>
            <person name="Huang T."/>
            <person name="Chambers A.H."/>
        </authorList>
    </citation>
    <scope>NUCLEOTIDE SEQUENCE [LARGE SCALE GENOMIC DNA]</scope>
    <source>
        <tissue evidence="1">Leaf</tissue>
    </source>
</reference>
<dbReference type="EMBL" id="JADCNL010000011">
    <property type="protein sequence ID" value="KAG0461292.1"/>
    <property type="molecule type" value="Genomic_DNA"/>
</dbReference>
<gene>
    <name evidence="1" type="ORF">HPP92_021589</name>
</gene>
<organism evidence="1 2">
    <name type="scientific">Vanilla planifolia</name>
    <name type="common">Vanilla</name>
    <dbReference type="NCBI Taxonomy" id="51239"/>
    <lineage>
        <taxon>Eukaryota</taxon>
        <taxon>Viridiplantae</taxon>
        <taxon>Streptophyta</taxon>
        <taxon>Embryophyta</taxon>
        <taxon>Tracheophyta</taxon>
        <taxon>Spermatophyta</taxon>
        <taxon>Magnoliopsida</taxon>
        <taxon>Liliopsida</taxon>
        <taxon>Asparagales</taxon>
        <taxon>Orchidaceae</taxon>
        <taxon>Vanilloideae</taxon>
        <taxon>Vanilleae</taxon>
        <taxon>Vanilla</taxon>
    </lineage>
</organism>